<protein>
    <submittedName>
        <fullName evidence="3">Uncharacterized protein</fullName>
    </submittedName>
</protein>
<comment type="caution">
    <text evidence="3">The sequence shown here is derived from an EMBL/GenBank/DDBJ whole genome shotgun (WGS) entry which is preliminary data.</text>
</comment>
<evidence type="ECO:0000256" key="1">
    <source>
        <dbReference type="SAM" id="MobiDB-lite"/>
    </source>
</evidence>
<evidence type="ECO:0000256" key="2">
    <source>
        <dbReference type="SAM" id="Phobius"/>
    </source>
</evidence>
<keyword evidence="2" id="KW-1133">Transmembrane helix</keyword>
<proteinExistence type="predicted"/>
<evidence type="ECO:0000313" key="3">
    <source>
        <dbReference type="EMBL" id="MEA9355731.1"/>
    </source>
</evidence>
<sequence length="173" mass="19151">MKWLLLIFSIFKPFFGSSSEHQMVNPIAEFKEMIKENAMKVVGVFAAASALATLFAAGLVIIAVDVGAQYDQNAYVYFSSMIMMGITLSVLSLIIAFGAAKIISNENTKPAPREVLQSVGTSHPLQDALALLIHDFVKEREMKRAQAEEYAAERSQRAATDERYHPSEESTHH</sequence>
<gene>
    <name evidence="3" type="ORF">SHI21_05950</name>
</gene>
<name>A0ABU5VRQ3_9BACT</name>
<dbReference type="EMBL" id="JAYGJQ010000001">
    <property type="protein sequence ID" value="MEA9355731.1"/>
    <property type="molecule type" value="Genomic_DNA"/>
</dbReference>
<feature type="transmembrane region" description="Helical" evidence="2">
    <location>
        <begin position="40"/>
        <end position="64"/>
    </location>
</feature>
<evidence type="ECO:0000313" key="4">
    <source>
        <dbReference type="Proteomes" id="UP001302274"/>
    </source>
</evidence>
<keyword evidence="2" id="KW-0472">Membrane</keyword>
<dbReference type="Proteomes" id="UP001302274">
    <property type="component" value="Unassembled WGS sequence"/>
</dbReference>
<dbReference type="RefSeq" id="WP_323575360.1">
    <property type="nucleotide sequence ID" value="NZ_JAYGJQ010000001.1"/>
</dbReference>
<reference evidence="3 4" key="1">
    <citation type="submission" date="2023-11" db="EMBL/GenBank/DDBJ databases">
        <title>A Novel Polar Bacteriovorax (B. antarcticus) Isolated from the Biocrust in Antarctica.</title>
        <authorList>
            <person name="Mun W."/>
            <person name="Choi S.Y."/>
            <person name="Mitchell R.J."/>
        </authorList>
    </citation>
    <scope>NUCLEOTIDE SEQUENCE [LARGE SCALE GENOMIC DNA]</scope>
    <source>
        <strain evidence="3 4">PP10</strain>
    </source>
</reference>
<accession>A0ABU5VRQ3</accession>
<keyword evidence="4" id="KW-1185">Reference proteome</keyword>
<organism evidence="3 4">
    <name type="scientific">Bacteriovorax antarcticus</name>
    <dbReference type="NCBI Taxonomy" id="3088717"/>
    <lineage>
        <taxon>Bacteria</taxon>
        <taxon>Pseudomonadati</taxon>
        <taxon>Bdellovibrionota</taxon>
        <taxon>Bacteriovoracia</taxon>
        <taxon>Bacteriovoracales</taxon>
        <taxon>Bacteriovoracaceae</taxon>
        <taxon>Bacteriovorax</taxon>
    </lineage>
</organism>
<keyword evidence="2" id="KW-0812">Transmembrane</keyword>
<feature type="transmembrane region" description="Helical" evidence="2">
    <location>
        <begin position="76"/>
        <end position="100"/>
    </location>
</feature>
<feature type="region of interest" description="Disordered" evidence="1">
    <location>
        <begin position="147"/>
        <end position="173"/>
    </location>
</feature>